<dbReference type="InterPro" id="IPR010982">
    <property type="entry name" value="Lambda_DNA-bd_dom_sf"/>
</dbReference>
<dbReference type="EMBL" id="NDXJ01000003">
    <property type="protein sequence ID" value="OSP90154.1"/>
    <property type="molecule type" value="Genomic_DNA"/>
</dbReference>
<dbReference type="Gene3D" id="1.10.260.40">
    <property type="entry name" value="lambda repressor-like DNA-binding domains"/>
    <property type="match status" value="1"/>
</dbReference>
<protein>
    <recommendedName>
        <fullName evidence="1">HTH cro/C1-type domain-containing protein</fullName>
    </recommendedName>
</protein>
<evidence type="ECO:0000259" key="1">
    <source>
        <dbReference type="PROSITE" id="PS50943"/>
    </source>
</evidence>
<dbReference type="CDD" id="cd00093">
    <property type="entry name" value="HTH_XRE"/>
    <property type="match status" value="1"/>
</dbReference>
<sequence length="598" mass="69434">MSQVLLAERINALRDEKNITVEDIERAGISRSRYYRFVRGETQISVVDLSRLLKLLAVSFSELFAGVIADPYQLSIGDLAKCTETELRQKQAEIAQTAASVGYPTAEMVAIVIDIIIDRRCGVDYRDKTQRLYDRLNSIQAFTIFEMRVFSLIATDLTPKRFFKLYRKFAHDVQVFRDYMPGNLFETSLMIHMTALNQAVIWPKKLNVTDVWLTLEGIMRQPARRSNVEILLLQRFTGLLRTYLTMDSEVVAAEIGVFLMAAQQMGVREMTMNTVQTSLVAVWTRLQLSKQQLHAQKMAETFPAIITDLTLQPRSQSFGEALRRRLKDKHIRVRSLEALGFSKSKLYRVFEYVGTLMIDEMLDLMRIIGFETGDIVAVLMWFPLDEQNARTNLYGASHSVVSPAVVRQSATDIEDYYENEVYAAVRADVTWFGTERATQVATAVANLLRELDEWHEKEYRLVKVGLMVVTNEDELAMWFRRMRQDHRDNRATRVYTDRQIDAVEYAIFGALFKGDFDRVRQLVRLALTNNPSLTNTLRYTAWRWRVESYRLYEQFAANPLETIRQLKGLYNNYAVLLGDGPLVQYYQRRYDALWQQYR</sequence>
<evidence type="ECO:0000313" key="3">
    <source>
        <dbReference type="Proteomes" id="UP000193588"/>
    </source>
</evidence>
<dbReference type="RefSeq" id="WP_085637495.1">
    <property type="nucleotide sequence ID" value="NZ_CP138904.1"/>
</dbReference>
<accession>A0A1X4JN09</accession>
<dbReference type="PROSITE" id="PS50943">
    <property type="entry name" value="HTH_CROC1"/>
    <property type="match status" value="1"/>
</dbReference>
<gene>
    <name evidence="2" type="ORF">B9D04_02040</name>
</gene>
<dbReference type="Proteomes" id="UP000193588">
    <property type="component" value="Unassembled WGS sequence"/>
</dbReference>
<reference evidence="2 3" key="1">
    <citation type="submission" date="2017-04" db="EMBL/GenBank/DDBJ databases">
        <title>The genome sequence of Weissella cibaria isolated from wild Drosophila.</title>
        <authorList>
            <person name="Ricks N.J."/>
            <person name="Carroll C."/>
            <person name="Walters A."/>
            <person name="Newell P.D."/>
            <person name="Chaston J.M."/>
        </authorList>
    </citation>
    <scope>NUCLEOTIDE SEQUENCE [LARGE SCALE GENOMIC DNA]</scope>
    <source>
        <strain evidence="2 3">DmW_103</strain>
    </source>
</reference>
<organism evidence="2 3">
    <name type="scientific">Weissella cibaria</name>
    <dbReference type="NCBI Taxonomy" id="137591"/>
    <lineage>
        <taxon>Bacteria</taxon>
        <taxon>Bacillati</taxon>
        <taxon>Bacillota</taxon>
        <taxon>Bacilli</taxon>
        <taxon>Lactobacillales</taxon>
        <taxon>Lactobacillaceae</taxon>
        <taxon>Weissella</taxon>
    </lineage>
</organism>
<dbReference type="Pfam" id="PF01381">
    <property type="entry name" value="HTH_3"/>
    <property type="match status" value="1"/>
</dbReference>
<dbReference type="SUPFAM" id="SSF47413">
    <property type="entry name" value="lambda repressor-like DNA-binding domains"/>
    <property type="match status" value="1"/>
</dbReference>
<feature type="domain" description="HTH cro/C1-type" evidence="1">
    <location>
        <begin position="10"/>
        <end position="63"/>
    </location>
</feature>
<dbReference type="SMART" id="SM00530">
    <property type="entry name" value="HTH_XRE"/>
    <property type="match status" value="2"/>
</dbReference>
<comment type="caution">
    <text evidence="2">The sequence shown here is derived from an EMBL/GenBank/DDBJ whole genome shotgun (WGS) entry which is preliminary data.</text>
</comment>
<dbReference type="GO" id="GO:0003677">
    <property type="term" value="F:DNA binding"/>
    <property type="evidence" value="ECO:0007669"/>
    <property type="project" value="InterPro"/>
</dbReference>
<name>A0A1X4JN09_9LACO</name>
<dbReference type="AlphaFoldDB" id="A0A1X4JN09"/>
<proteinExistence type="predicted"/>
<evidence type="ECO:0000313" key="2">
    <source>
        <dbReference type="EMBL" id="OSP90154.1"/>
    </source>
</evidence>
<dbReference type="InterPro" id="IPR001387">
    <property type="entry name" value="Cro/C1-type_HTH"/>
</dbReference>